<dbReference type="InterPro" id="IPR051209">
    <property type="entry name" value="FAD-bind_Monooxygenase_sf"/>
</dbReference>
<dbReference type="SUPFAM" id="SSF51905">
    <property type="entry name" value="FAD/NAD(P)-binding domain"/>
    <property type="match status" value="2"/>
</dbReference>
<evidence type="ECO:0000313" key="3">
    <source>
        <dbReference type="EMBL" id="KAK5545574.1"/>
    </source>
</evidence>
<evidence type="ECO:0000256" key="1">
    <source>
        <dbReference type="ARBA" id="ARBA00010139"/>
    </source>
</evidence>
<proteinExistence type="inferred from homology"/>
<accession>A0AAV9QND8</accession>
<gene>
    <name evidence="3" type="ORF">LTR25_000581</name>
</gene>
<feature type="region of interest" description="Disordered" evidence="2">
    <location>
        <begin position="546"/>
        <end position="580"/>
    </location>
</feature>
<dbReference type="Pfam" id="PF13450">
    <property type="entry name" value="NAD_binding_8"/>
    <property type="match status" value="1"/>
</dbReference>
<comment type="caution">
    <text evidence="3">The sequence shown here is derived from an EMBL/GenBank/DDBJ whole genome shotgun (WGS) entry which is preliminary data.</text>
</comment>
<dbReference type="Gene3D" id="3.50.50.60">
    <property type="entry name" value="FAD/NAD(P)-binding domain"/>
    <property type="match status" value="2"/>
</dbReference>
<keyword evidence="4" id="KW-1185">Reference proteome</keyword>
<dbReference type="PANTHER" id="PTHR42877:SF7">
    <property type="entry name" value="FLAVIN-BINDING MONOOXYGENASE-RELATED"/>
    <property type="match status" value="1"/>
</dbReference>
<evidence type="ECO:0000313" key="4">
    <source>
        <dbReference type="Proteomes" id="UP001345827"/>
    </source>
</evidence>
<dbReference type="InterPro" id="IPR036188">
    <property type="entry name" value="FAD/NAD-bd_sf"/>
</dbReference>
<comment type="similarity">
    <text evidence="1">Belongs to the FAD-binding monooxygenase family.</text>
</comment>
<protein>
    <submittedName>
        <fullName evidence="3">Uncharacterized protein</fullName>
    </submittedName>
</protein>
<dbReference type="Proteomes" id="UP001345827">
    <property type="component" value="Unassembled WGS sequence"/>
</dbReference>
<dbReference type="PANTHER" id="PTHR42877">
    <property type="entry name" value="L-ORNITHINE N(5)-MONOOXYGENASE-RELATED"/>
    <property type="match status" value="1"/>
</dbReference>
<sequence>MTRSHPPTADTNEHVNGGGVVPNGHIAPYRASPLAKITSSAFAARHLRILMIGAGISGIQLAHDVTTTMNNYELEIYDKNSGLGGTWFENKYPGCACDVPAHTYMFAWEPNYHWSKFYAPSSEICEYLNRVVDKHDLRKYMRFNHRAINAEWHEESSTWRVELEATDENGRLRTLIRECGILVQGVGALNAWKYPDIAGILDFKGALMHTATWDDSVDLSGKSVAVIGNGASAVQCVAALQPVVGKLHNYMRTASWMLPHLFSEDGSVQKEYPVELRTRFENDPEFYYEYVVKLERNLAGGFEALWTGSDAQKALEHITTEHMKKTIKDPKILATLMPKFEIGCRRFTPGDHYLQALEQDNVQMISDAIVRITEHGITDDTGVNREVDVIVCATGFETSFEPRFPVIGRGGYSLAQNWGKEKPCESYMGAVVARFPNFFVIGSAFPGIQATSQYIMRMVDRLQHDCLKSIVVKESAQVEFNQWAQQRMQEMAFTGNCKSWYKDANGKVFIPWPGTILHYIHATSLVRWEDFDFVFENPHQKYASLGNGVPPEGFAPESPPWLRKPRSTMDSNGSGNGHGT</sequence>
<reference evidence="3 4" key="1">
    <citation type="submission" date="2023-06" db="EMBL/GenBank/DDBJ databases">
        <title>Black Yeasts Isolated from many extreme environments.</title>
        <authorList>
            <person name="Coleine C."/>
            <person name="Stajich J.E."/>
            <person name="Selbmann L."/>
        </authorList>
    </citation>
    <scope>NUCLEOTIDE SEQUENCE [LARGE SCALE GENOMIC DNA]</scope>
    <source>
        <strain evidence="3 4">CCFEE 5887</strain>
    </source>
</reference>
<name>A0AAV9QND8_9PEZI</name>
<organism evidence="3 4">
    <name type="scientific">Vermiconidia calcicola</name>
    <dbReference type="NCBI Taxonomy" id="1690605"/>
    <lineage>
        <taxon>Eukaryota</taxon>
        <taxon>Fungi</taxon>
        <taxon>Dikarya</taxon>
        <taxon>Ascomycota</taxon>
        <taxon>Pezizomycotina</taxon>
        <taxon>Dothideomycetes</taxon>
        <taxon>Dothideomycetidae</taxon>
        <taxon>Mycosphaerellales</taxon>
        <taxon>Extremaceae</taxon>
        <taxon>Vermiconidia</taxon>
    </lineage>
</organism>
<dbReference type="AlphaFoldDB" id="A0AAV9QND8"/>
<evidence type="ECO:0000256" key="2">
    <source>
        <dbReference type="SAM" id="MobiDB-lite"/>
    </source>
</evidence>
<dbReference type="EMBL" id="JAXLQG010000001">
    <property type="protein sequence ID" value="KAK5545574.1"/>
    <property type="molecule type" value="Genomic_DNA"/>
</dbReference>